<proteinExistence type="predicted"/>
<gene>
    <name evidence="1" type="ORF">L2E82_36279</name>
</gene>
<accession>A0ACB9BR81</accession>
<evidence type="ECO:0000313" key="2">
    <source>
        <dbReference type="Proteomes" id="UP001055811"/>
    </source>
</evidence>
<evidence type="ECO:0000313" key="1">
    <source>
        <dbReference type="EMBL" id="KAI3724499.1"/>
    </source>
</evidence>
<name>A0ACB9BR81_CICIN</name>
<keyword evidence="2" id="KW-1185">Reference proteome</keyword>
<organism evidence="1 2">
    <name type="scientific">Cichorium intybus</name>
    <name type="common">Chicory</name>
    <dbReference type="NCBI Taxonomy" id="13427"/>
    <lineage>
        <taxon>Eukaryota</taxon>
        <taxon>Viridiplantae</taxon>
        <taxon>Streptophyta</taxon>
        <taxon>Embryophyta</taxon>
        <taxon>Tracheophyta</taxon>
        <taxon>Spermatophyta</taxon>
        <taxon>Magnoliopsida</taxon>
        <taxon>eudicotyledons</taxon>
        <taxon>Gunneridae</taxon>
        <taxon>Pentapetalae</taxon>
        <taxon>asterids</taxon>
        <taxon>campanulids</taxon>
        <taxon>Asterales</taxon>
        <taxon>Asteraceae</taxon>
        <taxon>Cichorioideae</taxon>
        <taxon>Cichorieae</taxon>
        <taxon>Cichoriinae</taxon>
        <taxon>Cichorium</taxon>
    </lineage>
</organism>
<dbReference type="EMBL" id="CM042014">
    <property type="protein sequence ID" value="KAI3724499.1"/>
    <property type="molecule type" value="Genomic_DNA"/>
</dbReference>
<comment type="caution">
    <text evidence="1">The sequence shown here is derived from an EMBL/GenBank/DDBJ whole genome shotgun (WGS) entry which is preliminary data.</text>
</comment>
<sequence length="362" mass="40641">MEFLFSSSKMPALFCLYINLLVNCGVAIFIMPENVTIPALIAFGDSILDQGNNNYFPTFIRANFPPYGMNFLGEKATGRFSNAKTPTDLIAEKIKVKEYVPPYLNPFIEDQDLITGVSFASSATGIDPLTAKINSAIPMMDQLQMFSSFIRKLHLLVGKVETSNILNKSLYLVSTGSDDFVDNYFTYPIRKVQYDIPSYCNYLISKASTFVQELHKLGARRVVVFGLPAIGCMPTSRTMHGGKNRSCASIYNKAAKFFNKKLSSELYSLRSKDPPVKVVFADVYSPMLDIIKNPQSYGFEIVDKGCCGTGEVEVSWMCNALSRTCSNVSKYFFWDSFHPTEKAYRIIVDNLLERYANEVLDL</sequence>
<dbReference type="Proteomes" id="UP001055811">
    <property type="component" value="Linkage Group LG06"/>
</dbReference>
<reference evidence="2" key="1">
    <citation type="journal article" date="2022" name="Mol. Ecol. Resour.">
        <title>The genomes of chicory, endive, great burdock and yacon provide insights into Asteraceae palaeo-polyploidization history and plant inulin production.</title>
        <authorList>
            <person name="Fan W."/>
            <person name="Wang S."/>
            <person name="Wang H."/>
            <person name="Wang A."/>
            <person name="Jiang F."/>
            <person name="Liu H."/>
            <person name="Zhao H."/>
            <person name="Xu D."/>
            <person name="Zhang Y."/>
        </authorList>
    </citation>
    <scope>NUCLEOTIDE SEQUENCE [LARGE SCALE GENOMIC DNA]</scope>
    <source>
        <strain evidence="2">cv. Punajuju</strain>
    </source>
</reference>
<protein>
    <submittedName>
        <fullName evidence="1">Uncharacterized protein</fullName>
    </submittedName>
</protein>
<reference evidence="1 2" key="2">
    <citation type="journal article" date="2022" name="Mol. Ecol. Resour.">
        <title>The genomes of chicory, endive, great burdock and yacon provide insights into Asteraceae paleo-polyploidization history and plant inulin production.</title>
        <authorList>
            <person name="Fan W."/>
            <person name="Wang S."/>
            <person name="Wang H."/>
            <person name="Wang A."/>
            <person name="Jiang F."/>
            <person name="Liu H."/>
            <person name="Zhao H."/>
            <person name="Xu D."/>
            <person name="Zhang Y."/>
        </authorList>
    </citation>
    <scope>NUCLEOTIDE SEQUENCE [LARGE SCALE GENOMIC DNA]</scope>
    <source>
        <strain evidence="2">cv. Punajuju</strain>
        <tissue evidence="1">Leaves</tissue>
    </source>
</reference>